<dbReference type="Proteomes" id="UP000245609">
    <property type="component" value="Unassembled WGS sequence"/>
</dbReference>
<dbReference type="AlphaFoldDB" id="A0A2T9ZC41"/>
<keyword evidence="2" id="KW-1185">Reference proteome</keyword>
<comment type="caution">
    <text evidence="1">The sequence shown here is derived from an EMBL/GenBank/DDBJ whole genome shotgun (WGS) entry which is preliminary data.</text>
</comment>
<protein>
    <submittedName>
        <fullName evidence="1">Uncharacterized protein</fullName>
    </submittedName>
</protein>
<dbReference type="Pfam" id="PF10775">
    <property type="entry name" value="ATP_sub_h"/>
    <property type="match status" value="1"/>
</dbReference>
<proteinExistence type="predicted"/>
<dbReference type="InterPro" id="IPR019711">
    <property type="entry name" value="ATP_synth_F0_suH"/>
</dbReference>
<sequence length="87" mass="9480">MRLSNSVFQKASNAVKAAAQGVAQPAGKKDLLKELYIKELRGLKKEPIPVKSDVSVKAFVEPKRPEGLKLDVEPEAALKSYSENCVV</sequence>
<dbReference type="GO" id="GO:0015986">
    <property type="term" value="P:proton motive force-driven ATP synthesis"/>
    <property type="evidence" value="ECO:0007669"/>
    <property type="project" value="InterPro"/>
</dbReference>
<dbReference type="EMBL" id="MBFS01000601">
    <property type="protein sequence ID" value="PVV02120.1"/>
    <property type="molecule type" value="Genomic_DNA"/>
</dbReference>
<organism evidence="1 2">
    <name type="scientific">Smittium megazygosporum</name>
    <dbReference type="NCBI Taxonomy" id="133381"/>
    <lineage>
        <taxon>Eukaryota</taxon>
        <taxon>Fungi</taxon>
        <taxon>Fungi incertae sedis</taxon>
        <taxon>Zoopagomycota</taxon>
        <taxon>Kickxellomycotina</taxon>
        <taxon>Harpellomycetes</taxon>
        <taxon>Harpellales</taxon>
        <taxon>Legeriomycetaceae</taxon>
        <taxon>Smittium</taxon>
    </lineage>
</organism>
<name>A0A2T9ZC41_9FUNG</name>
<dbReference type="OrthoDB" id="274752at2759"/>
<accession>A0A2T9ZC41</accession>
<reference evidence="1 2" key="1">
    <citation type="journal article" date="2018" name="MBio">
        <title>Comparative Genomics Reveals the Core Gene Toolbox for the Fungus-Insect Symbiosis.</title>
        <authorList>
            <person name="Wang Y."/>
            <person name="Stata M."/>
            <person name="Wang W."/>
            <person name="Stajich J.E."/>
            <person name="White M.M."/>
            <person name="Moncalvo J.M."/>
        </authorList>
    </citation>
    <scope>NUCLEOTIDE SEQUENCE [LARGE SCALE GENOMIC DNA]</scope>
    <source>
        <strain evidence="1 2">SC-DP-2</strain>
    </source>
</reference>
<evidence type="ECO:0000313" key="2">
    <source>
        <dbReference type="Proteomes" id="UP000245609"/>
    </source>
</evidence>
<gene>
    <name evidence="1" type="ORF">BB560_003432</name>
</gene>
<evidence type="ECO:0000313" key="1">
    <source>
        <dbReference type="EMBL" id="PVV02120.1"/>
    </source>
</evidence>